<organism evidence="2 3">
    <name type="scientific">Paraconiothyrium brasiliense</name>
    <dbReference type="NCBI Taxonomy" id="300254"/>
    <lineage>
        <taxon>Eukaryota</taxon>
        <taxon>Fungi</taxon>
        <taxon>Dikarya</taxon>
        <taxon>Ascomycota</taxon>
        <taxon>Pezizomycotina</taxon>
        <taxon>Dothideomycetes</taxon>
        <taxon>Pleosporomycetidae</taxon>
        <taxon>Pleosporales</taxon>
        <taxon>Massarineae</taxon>
        <taxon>Didymosphaeriaceae</taxon>
        <taxon>Paraconiothyrium</taxon>
    </lineage>
</organism>
<dbReference type="Proteomes" id="UP001521785">
    <property type="component" value="Unassembled WGS sequence"/>
</dbReference>
<feature type="compositionally biased region" description="Polar residues" evidence="1">
    <location>
        <begin position="33"/>
        <end position="42"/>
    </location>
</feature>
<reference evidence="2 3" key="1">
    <citation type="submission" date="2024-02" db="EMBL/GenBank/DDBJ databases">
        <title>De novo assembly and annotation of 12 fungi associated with fruit tree decline syndrome in Ontario, Canada.</title>
        <authorList>
            <person name="Sulman M."/>
            <person name="Ellouze W."/>
            <person name="Ilyukhin E."/>
        </authorList>
    </citation>
    <scope>NUCLEOTIDE SEQUENCE [LARGE SCALE GENOMIC DNA]</scope>
    <source>
        <strain evidence="2 3">M42-189</strain>
    </source>
</reference>
<dbReference type="EMBL" id="JAKJXO020000007">
    <property type="protein sequence ID" value="KAL1602332.1"/>
    <property type="molecule type" value="Genomic_DNA"/>
</dbReference>
<keyword evidence="3" id="KW-1185">Reference proteome</keyword>
<protein>
    <submittedName>
        <fullName evidence="2">Uncharacterized protein</fullName>
    </submittedName>
</protein>
<accession>A0ABR3RD93</accession>
<evidence type="ECO:0000256" key="1">
    <source>
        <dbReference type="SAM" id="MobiDB-lite"/>
    </source>
</evidence>
<comment type="caution">
    <text evidence="2">The sequence shown here is derived from an EMBL/GenBank/DDBJ whole genome shotgun (WGS) entry which is preliminary data.</text>
</comment>
<gene>
    <name evidence="2" type="ORF">SLS60_005747</name>
</gene>
<proteinExistence type="predicted"/>
<evidence type="ECO:0000313" key="2">
    <source>
        <dbReference type="EMBL" id="KAL1602332.1"/>
    </source>
</evidence>
<sequence length="248" mass="28284">MAGTPRQKDSQHYEPAQRQISIDENYSDCDEMSQPSSPNQVTPPDDMDDIQTQLSHLTMTTQGSNEQLHGPTPTQPTSEAVLAATWIHIFEHHHPTQKHVLLPYRDSNERIIRFIRSWFFSELKGFLHLDALVNAISTTMAPRLDVEDPGKEYTSFEQWYGDAEKPPGWIFDGETQSLVLYTHWLASKNLDRQTAGEELSVDVGQIETETETQTQTQTQTDDVEGQDAGLLEQLERMQIEDMVLDELL</sequence>
<name>A0ABR3RD93_9PLEO</name>
<feature type="region of interest" description="Disordered" evidence="1">
    <location>
        <begin position="1"/>
        <end position="49"/>
    </location>
</feature>
<feature type="compositionally biased region" description="Basic and acidic residues" evidence="1">
    <location>
        <begin position="1"/>
        <end position="12"/>
    </location>
</feature>
<evidence type="ECO:0000313" key="3">
    <source>
        <dbReference type="Proteomes" id="UP001521785"/>
    </source>
</evidence>